<evidence type="ECO:0000256" key="5">
    <source>
        <dbReference type="ARBA" id="ARBA00023136"/>
    </source>
</evidence>
<feature type="transmembrane region" description="Helical" evidence="7">
    <location>
        <begin position="34"/>
        <end position="55"/>
    </location>
</feature>
<keyword evidence="4" id="KW-0443">Lipid metabolism</keyword>
<keyword evidence="3 7" id="KW-1133">Transmembrane helix</keyword>
<dbReference type="Proteomes" id="UP000799770">
    <property type="component" value="Unassembled WGS sequence"/>
</dbReference>
<evidence type="ECO:0000313" key="8">
    <source>
        <dbReference type="EMBL" id="KAF2107116.1"/>
    </source>
</evidence>
<dbReference type="GO" id="GO:0016746">
    <property type="term" value="F:acyltransferase activity"/>
    <property type="evidence" value="ECO:0007669"/>
    <property type="project" value="UniProtKB-KW"/>
</dbReference>
<name>A0A6A5YJ51_9PLEO</name>
<accession>A0A6A5YJ51</accession>
<evidence type="ECO:0000313" key="9">
    <source>
        <dbReference type="Proteomes" id="UP000799770"/>
    </source>
</evidence>
<keyword evidence="9" id="KW-1185">Reference proteome</keyword>
<organism evidence="8 9">
    <name type="scientific">Lophiotrema nucula</name>
    <dbReference type="NCBI Taxonomy" id="690887"/>
    <lineage>
        <taxon>Eukaryota</taxon>
        <taxon>Fungi</taxon>
        <taxon>Dikarya</taxon>
        <taxon>Ascomycota</taxon>
        <taxon>Pezizomycotina</taxon>
        <taxon>Dothideomycetes</taxon>
        <taxon>Pleosporomycetidae</taxon>
        <taxon>Pleosporales</taxon>
        <taxon>Lophiotremataceae</taxon>
        <taxon>Lophiotrema</taxon>
    </lineage>
</organism>
<keyword evidence="1" id="KW-0808">Transferase</keyword>
<dbReference type="OrthoDB" id="272512at2759"/>
<evidence type="ECO:0000256" key="3">
    <source>
        <dbReference type="ARBA" id="ARBA00022989"/>
    </source>
</evidence>
<dbReference type="EMBL" id="ML977356">
    <property type="protein sequence ID" value="KAF2107116.1"/>
    <property type="molecule type" value="Genomic_DNA"/>
</dbReference>
<dbReference type="GO" id="GO:0006629">
    <property type="term" value="P:lipid metabolic process"/>
    <property type="evidence" value="ECO:0007669"/>
    <property type="project" value="UniProtKB-KW"/>
</dbReference>
<evidence type="ECO:0000256" key="7">
    <source>
        <dbReference type="SAM" id="Phobius"/>
    </source>
</evidence>
<dbReference type="PANTHER" id="PTHR23063:SF60">
    <property type="entry name" value="LYSOPHOSPHATIDIC ACID:OLEOYL-COA ACYLTRANSFERASE 1"/>
    <property type="match status" value="1"/>
</dbReference>
<keyword evidence="2 7" id="KW-0812">Transmembrane</keyword>
<feature type="transmembrane region" description="Helical" evidence="7">
    <location>
        <begin position="67"/>
        <end position="83"/>
    </location>
</feature>
<sequence>MEKYSQFRDKGTAIAPFFPVSTPPSSAVWTPVHIFLFTIRAPAVFCLSIFHFVILEFLPVGSFVRRCLLWLLLAVPGVWWVDLQVDGVKRGYGYTHPAMAGFHSTPLSFYYAWRSISAENAARNRKLAVSPDHLPYEGTIIASSFTSPLDPLYLAGIFSPIFTRSYPSTRKVEPISLFRAILLAFSNPTVDPPNPKLLVTLEELKNNNPRSIICVFPECTTTNGRGILPFSPSLLTADPKTRIYPVNLRYTPGDITTPVPGSALSWFWRLLSKPTHIMRVRVARPTYNNAAAGTPNGVDESIATGYDTNIFDSPGYKNGYVQQEKEGEGKASKNEQEVLDRIGEDLARLGRVKRVGLDVQDKIDFVKVWSKRR</sequence>
<protein>
    <recommendedName>
        <fullName evidence="10">Phospholipid/glycerol acyltransferase domain-containing protein</fullName>
    </recommendedName>
</protein>
<reference evidence="8" key="1">
    <citation type="journal article" date="2020" name="Stud. Mycol.">
        <title>101 Dothideomycetes genomes: a test case for predicting lifestyles and emergence of pathogens.</title>
        <authorList>
            <person name="Haridas S."/>
            <person name="Albert R."/>
            <person name="Binder M."/>
            <person name="Bloem J."/>
            <person name="Labutti K."/>
            <person name="Salamov A."/>
            <person name="Andreopoulos B."/>
            <person name="Baker S."/>
            <person name="Barry K."/>
            <person name="Bills G."/>
            <person name="Bluhm B."/>
            <person name="Cannon C."/>
            <person name="Castanera R."/>
            <person name="Culley D."/>
            <person name="Daum C."/>
            <person name="Ezra D."/>
            <person name="Gonzalez J."/>
            <person name="Henrissat B."/>
            <person name="Kuo A."/>
            <person name="Liang C."/>
            <person name="Lipzen A."/>
            <person name="Lutzoni F."/>
            <person name="Magnuson J."/>
            <person name="Mondo S."/>
            <person name="Nolan M."/>
            <person name="Ohm R."/>
            <person name="Pangilinan J."/>
            <person name="Park H.-J."/>
            <person name="Ramirez L."/>
            <person name="Alfaro M."/>
            <person name="Sun H."/>
            <person name="Tritt A."/>
            <person name="Yoshinaga Y."/>
            <person name="Zwiers L.-H."/>
            <person name="Turgeon B."/>
            <person name="Goodwin S."/>
            <person name="Spatafora J."/>
            <person name="Crous P."/>
            <person name="Grigoriev I."/>
        </authorList>
    </citation>
    <scope>NUCLEOTIDE SEQUENCE</scope>
    <source>
        <strain evidence="8">CBS 627.86</strain>
    </source>
</reference>
<evidence type="ECO:0000256" key="2">
    <source>
        <dbReference type="ARBA" id="ARBA00022692"/>
    </source>
</evidence>
<evidence type="ECO:0000256" key="6">
    <source>
        <dbReference type="ARBA" id="ARBA00023315"/>
    </source>
</evidence>
<dbReference type="SUPFAM" id="SSF69593">
    <property type="entry name" value="Glycerol-3-phosphate (1)-acyltransferase"/>
    <property type="match status" value="1"/>
</dbReference>
<dbReference type="AlphaFoldDB" id="A0A6A5YJ51"/>
<gene>
    <name evidence="8" type="ORF">BDV96DRAFT_606700</name>
</gene>
<dbReference type="PANTHER" id="PTHR23063">
    <property type="entry name" value="PHOSPHOLIPID ACYLTRANSFERASE"/>
    <property type="match status" value="1"/>
</dbReference>
<keyword evidence="5 7" id="KW-0472">Membrane</keyword>
<evidence type="ECO:0008006" key="10">
    <source>
        <dbReference type="Google" id="ProtNLM"/>
    </source>
</evidence>
<proteinExistence type="predicted"/>
<evidence type="ECO:0000256" key="1">
    <source>
        <dbReference type="ARBA" id="ARBA00022679"/>
    </source>
</evidence>
<evidence type="ECO:0000256" key="4">
    <source>
        <dbReference type="ARBA" id="ARBA00023098"/>
    </source>
</evidence>
<keyword evidence="6" id="KW-0012">Acyltransferase</keyword>